<dbReference type="KEGG" id="palr:HGI30_08790"/>
<evidence type="ECO:0000313" key="2">
    <source>
        <dbReference type="EMBL" id="QJC51636.1"/>
    </source>
</evidence>
<keyword evidence="3" id="KW-1185">Reference proteome</keyword>
<evidence type="ECO:0000256" key="1">
    <source>
        <dbReference type="SAM" id="MobiDB-lite"/>
    </source>
</evidence>
<name>A0A6H2GWT8_9BACL</name>
<sequence length="56" mass="6848">MDFTKGKRRQYERLMKEKPGFARSRPSEEEEAQLRKQAQEAEGWHKKRDRKKNREG</sequence>
<feature type="compositionally biased region" description="Basic residues" evidence="1">
    <location>
        <begin position="45"/>
        <end position="56"/>
    </location>
</feature>
<dbReference type="AlphaFoldDB" id="A0A6H2GWT8"/>
<accession>A0A6H2GWT8</accession>
<feature type="region of interest" description="Disordered" evidence="1">
    <location>
        <begin position="1"/>
        <end position="56"/>
    </location>
</feature>
<proteinExistence type="predicted"/>
<feature type="compositionally biased region" description="Basic and acidic residues" evidence="1">
    <location>
        <begin position="9"/>
        <end position="20"/>
    </location>
</feature>
<dbReference type="RefSeq" id="WP_021877785.1">
    <property type="nucleotide sequence ID" value="NZ_CP051428.1"/>
</dbReference>
<reference evidence="2 3" key="1">
    <citation type="submission" date="2020-04" db="EMBL/GenBank/DDBJ databases">
        <title>Novel Paenibacillus strain UniB2 isolated from commercial digestive syrup.</title>
        <authorList>
            <person name="Thorat V."/>
            <person name="Kirdat K."/>
            <person name="Tiwarekar B."/>
            <person name="Yadav A."/>
        </authorList>
    </citation>
    <scope>NUCLEOTIDE SEQUENCE [LARGE SCALE GENOMIC DNA]</scope>
    <source>
        <strain evidence="2 3">UniB2</strain>
    </source>
</reference>
<organism evidence="2 3">
    <name type="scientific">Paenibacillus albicereus</name>
    <dbReference type="NCBI Taxonomy" id="2726185"/>
    <lineage>
        <taxon>Bacteria</taxon>
        <taxon>Bacillati</taxon>
        <taxon>Bacillota</taxon>
        <taxon>Bacilli</taxon>
        <taxon>Bacillales</taxon>
        <taxon>Paenibacillaceae</taxon>
        <taxon>Paenibacillus</taxon>
    </lineage>
</organism>
<dbReference type="Proteomes" id="UP000502136">
    <property type="component" value="Chromosome"/>
</dbReference>
<protein>
    <submittedName>
        <fullName evidence="2">Uncharacterized protein</fullName>
    </submittedName>
</protein>
<gene>
    <name evidence="2" type="ORF">HGI30_08790</name>
</gene>
<feature type="compositionally biased region" description="Basic and acidic residues" evidence="1">
    <location>
        <begin position="32"/>
        <end position="44"/>
    </location>
</feature>
<evidence type="ECO:0000313" key="3">
    <source>
        <dbReference type="Proteomes" id="UP000502136"/>
    </source>
</evidence>
<dbReference type="EMBL" id="CP051428">
    <property type="protein sequence ID" value="QJC51636.1"/>
    <property type="molecule type" value="Genomic_DNA"/>
</dbReference>